<dbReference type="GeneID" id="98340413"/>
<evidence type="ECO:0000256" key="2">
    <source>
        <dbReference type="ARBA" id="ARBA00023136"/>
    </source>
</evidence>
<dbReference type="SUPFAM" id="SSF48452">
    <property type="entry name" value="TPR-like"/>
    <property type="match status" value="1"/>
</dbReference>
<keyword evidence="2 6" id="KW-0472">Membrane</keyword>
<dbReference type="AlphaFoldDB" id="A0A316EXX2"/>
<dbReference type="GO" id="GO:0043165">
    <property type="term" value="P:Gram-negative-bacterium-type cell outer membrane assembly"/>
    <property type="evidence" value="ECO:0007669"/>
    <property type="project" value="UniProtKB-UniRule"/>
</dbReference>
<comment type="caution">
    <text evidence="8">The sequence shown here is derived from an EMBL/GenBank/DDBJ whole genome shotgun (WGS) entry which is preliminary data.</text>
</comment>
<dbReference type="HAMAP" id="MF_00922">
    <property type="entry name" value="OM_assembly_BamD"/>
    <property type="match status" value="1"/>
</dbReference>
<dbReference type="GO" id="GO:1990063">
    <property type="term" value="C:Bam protein complex"/>
    <property type="evidence" value="ECO:0007669"/>
    <property type="project" value="TreeGrafter"/>
</dbReference>
<dbReference type="PANTHER" id="PTHR37423:SF1">
    <property type="entry name" value="OUTER MEMBRANE PROTEIN ASSEMBLY FACTOR BAMD"/>
    <property type="match status" value="1"/>
</dbReference>
<protein>
    <recommendedName>
        <fullName evidence="6">Outer membrane protein assembly factor BamD</fullName>
    </recommendedName>
</protein>
<evidence type="ECO:0000256" key="6">
    <source>
        <dbReference type="HAMAP-Rule" id="MF_00922"/>
    </source>
</evidence>
<keyword evidence="5" id="KW-0449">Lipoprotein</keyword>
<keyword evidence="3" id="KW-0564">Palmitate</keyword>
<comment type="subcellular location">
    <subcellularLocation>
        <location evidence="6">Cell outer membrane</location>
    </subcellularLocation>
</comment>
<proteinExistence type="inferred from homology"/>
<keyword evidence="1 6" id="KW-0732">Signal</keyword>
<dbReference type="InterPro" id="IPR017689">
    <property type="entry name" value="BamD"/>
</dbReference>
<evidence type="ECO:0000259" key="7">
    <source>
        <dbReference type="Pfam" id="PF13525"/>
    </source>
</evidence>
<evidence type="ECO:0000313" key="9">
    <source>
        <dbReference type="Proteomes" id="UP000245754"/>
    </source>
</evidence>
<dbReference type="Proteomes" id="UP000245754">
    <property type="component" value="Unassembled WGS sequence"/>
</dbReference>
<comment type="subunit">
    <text evidence="6">Part of the Bam complex.</text>
</comment>
<evidence type="ECO:0000256" key="1">
    <source>
        <dbReference type="ARBA" id="ARBA00022729"/>
    </source>
</evidence>
<dbReference type="Pfam" id="PF13525">
    <property type="entry name" value="YfiO"/>
    <property type="match status" value="1"/>
</dbReference>
<evidence type="ECO:0000256" key="4">
    <source>
        <dbReference type="ARBA" id="ARBA00023237"/>
    </source>
</evidence>
<keyword evidence="9" id="KW-1185">Reference proteome</keyword>
<keyword evidence="4 6" id="KW-0998">Cell outer membrane</keyword>
<sequence>MHLQSTELQSTKKLSTKSTKRADWRARVGAMLLAGGCVLLSACGLLGDQPDETAGWSANKLYSEAKDALDGGDYTRAVKLYEKLEGRYPFGRYAQQAQIDTAYANYRDGETAAALAAIDRFIQLHPSHPNIDYAYYLKGLINFNDNLGWLGRFSGQDLSERDPKAAKAAFDAFNTLVTRFPDSKYTEDARQRMQYIVNALAQHEVHAARYYYRRGAYLAAVNRAQQSLKEYDGAPANEEALYIMIRSYDSLGMKDLRDDTARVMEHNYPNSDFIKYGERRKDKSWWEVF</sequence>
<feature type="domain" description="Outer membrane lipoprotein BamD-like" evidence="7">
    <location>
        <begin position="58"/>
        <end position="261"/>
    </location>
</feature>
<comment type="function">
    <text evidence="6">Part of the outer membrane protein assembly complex, which is involved in assembly and insertion of beta-barrel proteins into the outer membrane.</text>
</comment>
<dbReference type="GO" id="GO:0051205">
    <property type="term" value="P:protein insertion into membrane"/>
    <property type="evidence" value="ECO:0007669"/>
    <property type="project" value="UniProtKB-UniRule"/>
</dbReference>
<dbReference type="InterPro" id="IPR011990">
    <property type="entry name" value="TPR-like_helical_dom_sf"/>
</dbReference>
<gene>
    <name evidence="6" type="primary">bamD</name>
    <name evidence="8" type="ORF">C7419_101955</name>
</gene>
<evidence type="ECO:0000256" key="3">
    <source>
        <dbReference type="ARBA" id="ARBA00023139"/>
    </source>
</evidence>
<name>A0A316EXX2_9BURK</name>
<dbReference type="RefSeq" id="WP_373561890.1">
    <property type="nucleotide sequence ID" value="NZ_CAJPUX010000001.1"/>
</dbReference>
<dbReference type="CDD" id="cd15830">
    <property type="entry name" value="BamD"/>
    <property type="match status" value="1"/>
</dbReference>
<evidence type="ECO:0000256" key="5">
    <source>
        <dbReference type="ARBA" id="ARBA00023288"/>
    </source>
</evidence>
<dbReference type="InterPro" id="IPR039565">
    <property type="entry name" value="BamD-like"/>
</dbReference>
<evidence type="ECO:0000313" key="8">
    <source>
        <dbReference type="EMBL" id="PWK37076.1"/>
    </source>
</evidence>
<dbReference type="EMBL" id="QGGT01000001">
    <property type="protein sequence ID" value="PWK37076.1"/>
    <property type="molecule type" value="Genomic_DNA"/>
</dbReference>
<organism evidence="8 9">
    <name type="scientific">Cupriavidus plantarum</name>
    <dbReference type="NCBI Taxonomy" id="942865"/>
    <lineage>
        <taxon>Bacteria</taxon>
        <taxon>Pseudomonadati</taxon>
        <taxon>Pseudomonadota</taxon>
        <taxon>Betaproteobacteria</taxon>
        <taxon>Burkholderiales</taxon>
        <taxon>Burkholderiaceae</taxon>
        <taxon>Cupriavidus</taxon>
    </lineage>
</organism>
<comment type="similarity">
    <text evidence="6">Belongs to the BamD family.</text>
</comment>
<reference evidence="8 9" key="1">
    <citation type="submission" date="2018-05" db="EMBL/GenBank/DDBJ databases">
        <title>Genomic Encyclopedia of Type Strains, Phase IV (KMG-V): Genome sequencing to study the core and pangenomes of soil and plant-associated prokaryotes.</title>
        <authorList>
            <person name="Whitman W."/>
        </authorList>
    </citation>
    <scope>NUCLEOTIDE SEQUENCE [LARGE SCALE GENOMIC DNA]</scope>
    <source>
        <strain evidence="8 9">SLV-132</strain>
    </source>
</reference>
<dbReference type="PANTHER" id="PTHR37423">
    <property type="entry name" value="SOLUBLE LYTIC MUREIN TRANSGLYCOSYLASE-RELATED"/>
    <property type="match status" value="1"/>
</dbReference>
<dbReference type="Gene3D" id="1.25.40.10">
    <property type="entry name" value="Tetratricopeptide repeat domain"/>
    <property type="match status" value="1"/>
</dbReference>
<accession>A0A316EXX2</accession>
<dbReference type="NCBIfam" id="TIGR03302">
    <property type="entry name" value="OM_YfiO"/>
    <property type="match status" value="1"/>
</dbReference>